<organism evidence="1">
    <name type="scientific">Rhizophora mucronata</name>
    <name type="common">Asiatic mangrove</name>
    <dbReference type="NCBI Taxonomy" id="61149"/>
    <lineage>
        <taxon>Eukaryota</taxon>
        <taxon>Viridiplantae</taxon>
        <taxon>Streptophyta</taxon>
        <taxon>Embryophyta</taxon>
        <taxon>Tracheophyta</taxon>
        <taxon>Spermatophyta</taxon>
        <taxon>Magnoliopsida</taxon>
        <taxon>eudicotyledons</taxon>
        <taxon>Gunneridae</taxon>
        <taxon>Pentapetalae</taxon>
        <taxon>rosids</taxon>
        <taxon>fabids</taxon>
        <taxon>Malpighiales</taxon>
        <taxon>Rhizophoraceae</taxon>
        <taxon>Rhizophora</taxon>
    </lineage>
</organism>
<sequence length="31" mass="3585">MHFHALLESHQFDSFPLKHTIIFISVSDSIS</sequence>
<reference evidence="1" key="1">
    <citation type="submission" date="2018-02" db="EMBL/GenBank/DDBJ databases">
        <title>Rhizophora mucronata_Transcriptome.</title>
        <authorList>
            <person name="Meera S.P."/>
            <person name="Sreeshan A."/>
            <person name="Augustine A."/>
        </authorList>
    </citation>
    <scope>NUCLEOTIDE SEQUENCE</scope>
    <source>
        <tissue evidence="1">Leaf</tissue>
    </source>
</reference>
<accession>A0A2P2Q9Z2</accession>
<name>A0A2P2Q9Z2_RHIMU</name>
<evidence type="ECO:0000313" key="1">
    <source>
        <dbReference type="EMBL" id="MBX63806.1"/>
    </source>
</evidence>
<dbReference type="AlphaFoldDB" id="A0A2P2Q9Z2"/>
<dbReference type="EMBL" id="GGEC01083322">
    <property type="protein sequence ID" value="MBX63806.1"/>
    <property type="molecule type" value="Transcribed_RNA"/>
</dbReference>
<proteinExistence type="predicted"/>
<protein>
    <submittedName>
        <fullName evidence="1">Uncharacterized protein</fullName>
    </submittedName>
</protein>